<dbReference type="RefSeq" id="WP_344701858.1">
    <property type="nucleotide sequence ID" value="NZ_BAABCK010000018.1"/>
</dbReference>
<evidence type="ECO:0000313" key="3">
    <source>
        <dbReference type="Proteomes" id="UP001500920"/>
    </source>
</evidence>
<feature type="region of interest" description="Disordered" evidence="1">
    <location>
        <begin position="126"/>
        <end position="158"/>
    </location>
</feature>
<reference evidence="3" key="1">
    <citation type="journal article" date="2019" name="Int. J. Syst. Evol. Microbiol.">
        <title>The Global Catalogue of Microorganisms (GCM) 10K type strain sequencing project: providing services to taxonomists for standard genome sequencing and annotation.</title>
        <authorList>
            <consortium name="The Broad Institute Genomics Platform"/>
            <consortium name="The Broad Institute Genome Sequencing Center for Infectious Disease"/>
            <person name="Wu L."/>
            <person name="Ma J."/>
        </authorList>
    </citation>
    <scope>NUCLEOTIDE SEQUENCE [LARGE SCALE GENOMIC DNA]</scope>
    <source>
        <strain evidence="3">JCM 16981</strain>
    </source>
</reference>
<keyword evidence="3" id="KW-1185">Reference proteome</keyword>
<name>A0ABP7EM56_9STAP</name>
<dbReference type="EMBL" id="BAABCK010000018">
    <property type="protein sequence ID" value="GAA3721207.1"/>
    <property type="molecule type" value="Genomic_DNA"/>
</dbReference>
<proteinExistence type="predicted"/>
<comment type="caution">
    <text evidence="2">The sequence shown here is derived from an EMBL/GenBank/DDBJ whole genome shotgun (WGS) entry which is preliminary data.</text>
</comment>
<evidence type="ECO:0000256" key="1">
    <source>
        <dbReference type="SAM" id="MobiDB-lite"/>
    </source>
</evidence>
<sequence>MKLKSFELSEETISLIKTIKAAKNMKSEKQVIVEAVENYALSEMIEHQSAEYKMLEKMRDIENELKNLKRKINYIDHGVSVNNLFLASWFEIGKYPKAIINRRTLDGYYHDAARKEITKMIRERDAKNRISKQSEEKLETKEEVTEKKKADVTDDAPKKKDRIDELFGDDWLNI</sequence>
<organism evidence="2 3">
    <name type="scientific">Salinicoccus jeotgali</name>
    <dbReference type="NCBI Taxonomy" id="381634"/>
    <lineage>
        <taxon>Bacteria</taxon>
        <taxon>Bacillati</taxon>
        <taxon>Bacillota</taxon>
        <taxon>Bacilli</taxon>
        <taxon>Bacillales</taxon>
        <taxon>Staphylococcaceae</taxon>
        <taxon>Salinicoccus</taxon>
    </lineage>
</organism>
<accession>A0ABP7EM56</accession>
<protein>
    <submittedName>
        <fullName evidence="2">Uncharacterized protein</fullName>
    </submittedName>
</protein>
<gene>
    <name evidence="2" type="ORF">GCM10022378_09110</name>
</gene>
<evidence type="ECO:0000313" key="2">
    <source>
        <dbReference type="EMBL" id="GAA3721207.1"/>
    </source>
</evidence>
<dbReference type="Proteomes" id="UP001500920">
    <property type="component" value="Unassembled WGS sequence"/>
</dbReference>